<gene>
    <name evidence="2" type="ORF">SDC9_93112</name>
</gene>
<feature type="domain" description="Metallo-beta-lactamase" evidence="1">
    <location>
        <begin position="9"/>
        <end position="253"/>
    </location>
</feature>
<dbReference type="Pfam" id="PF00753">
    <property type="entry name" value="Lactamase_B"/>
    <property type="match status" value="1"/>
</dbReference>
<proteinExistence type="predicted"/>
<protein>
    <recommendedName>
        <fullName evidence="1">Metallo-beta-lactamase domain-containing protein</fullName>
    </recommendedName>
</protein>
<reference evidence="2" key="1">
    <citation type="submission" date="2019-08" db="EMBL/GenBank/DDBJ databases">
        <authorList>
            <person name="Kucharzyk K."/>
            <person name="Murdoch R.W."/>
            <person name="Higgins S."/>
            <person name="Loffler F."/>
        </authorList>
    </citation>
    <scope>NUCLEOTIDE SEQUENCE</scope>
</reference>
<name>A0A645A062_9ZZZZ</name>
<dbReference type="Gene3D" id="3.60.15.10">
    <property type="entry name" value="Ribonuclease Z/Hydroxyacylglutathione hydrolase-like"/>
    <property type="match status" value="1"/>
</dbReference>
<evidence type="ECO:0000313" key="2">
    <source>
        <dbReference type="EMBL" id="MPM46412.1"/>
    </source>
</evidence>
<dbReference type="PANTHER" id="PTHR30619">
    <property type="entry name" value="DNA INTERNALIZATION/COMPETENCE PROTEIN COMEC/REC2"/>
    <property type="match status" value="1"/>
</dbReference>
<dbReference type="PANTHER" id="PTHR30619:SF1">
    <property type="entry name" value="RECOMBINATION PROTEIN 2"/>
    <property type="match status" value="1"/>
</dbReference>
<dbReference type="SUPFAM" id="SSF56281">
    <property type="entry name" value="Metallo-hydrolase/oxidoreductase"/>
    <property type="match status" value="1"/>
</dbReference>
<organism evidence="2">
    <name type="scientific">bioreactor metagenome</name>
    <dbReference type="NCBI Taxonomy" id="1076179"/>
    <lineage>
        <taxon>unclassified sequences</taxon>
        <taxon>metagenomes</taxon>
        <taxon>ecological metagenomes</taxon>
    </lineage>
</organism>
<accession>A0A645A062</accession>
<comment type="caution">
    <text evidence="2">The sequence shown here is derived from an EMBL/GenBank/DDBJ whole genome shotgun (WGS) entry which is preliminary data.</text>
</comment>
<evidence type="ECO:0000259" key="1">
    <source>
        <dbReference type="Pfam" id="PF00753"/>
    </source>
</evidence>
<dbReference type="InterPro" id="IPR036866">
    <property type="entry name" value="RibonucZ/Hydroxyglut_hydro"/>
</dbReference>
<dbReference type="EMBL" id="VSSQ01011269">
    <property type="protein sequence ID" value="MPM46412.1"/>
    <property type="molecule type" value="Genomic_DNA"/>
</dbReference>
<sequence>MLKLDFLNVGDGDAILVRDDAADFVMLVDTGRPHIEFTKGSRRTSVINHLMRERIDHIDLLVLTHLHFDHIGGTLSVLRHIPVRRLLAVTLPPEGAPWIDSSVSEEKTIVGLCDALNLYSDIVSAARESGTLCETASPTAERLTPQLTMLPVLPDEALIRRQKKQFDAIFRGEPLSEDVLYAVSKERNISSMRLRLTYAGRTVLLTGDSYAAYWENDPEEPCDILKVPHHGDEKSMTQKLLDRLQPEYAVISCENAESPKKERPAQHVLEMLLQCVPHVLCTENRAFQHYPASTQIAVRLEIHANGSIHRRV</sequence>
<dbReference type="AlphaFoldDB" id="A0A645A062"/>
<dbReference type="InterPro" id="IPR052159">
    <property type="entry name" value="Competence_DNA_uptake"/>
</dbReference>
<dbReference type="InterPro" id="IPR001279">
    <property type="entry name" value="Metallo-B-lactamas"/>
</dbReference>